<keyword evidence="3" id="KW-1185">Reference proteome</keyword>
<dbReference type="AlphaFoldDB" id="A0A061EUI1"/>
<feature type="region of interest" description="Disordered" evidence="1">
    <location>
        <begin position="48"/>
        <end position="79"/>
    </location>
</feature>
<name>A0A061EUI1_THECC</name>
<sequence length="79" mass="9383">MKRFSVTIDEELFNKHNEPDKASIVYVLEIKQKYDAYRDMQMYGQEMEDSTCSTRGKRARRLIGKERDKQGNTAFNELE</sequence>
<evidence type="ECO:0000313" key="2">
    <source>
        <dbReference type="EMBL" id="EOY08062.1"/>
    </source>
</evidence>
<gene>
    <name evidence="2" type="ORF">TCM_022375</name>
</gene>
<dbReference type="EMBL" id="CM001883">
    <property type="protein sequence ID" value="EOY08062.1"/>
    <property type="molecule type" value="Genomic_DNA"/>
</dbReference>
<proteinExistence type="predicted"/>
<dbReference type="HOGENOM" id="CLU_2610855_0_0_1"/>
<dbReference type="InParanoid" id="A0A061EUI1"/>
<reference evidence="2 3" key="1">
    <citation type="journal article" date="2013" name="Genome Biol.">
        <title>The genome sequence of the most widely cultivated cacao type and its use to identify candidate genes regulating pod color.</title>
        <authorList>
            <person name="Motamayor J.C."/>
            <person name="Mockaitis K."/>
            <person name="Schmutz J."/>
            <person name="Haiminen N."/>
            <person name="Iii D.L."/>
            <person name="Cornejo O."/>
            <person name="Findley S.D."/>
            <person name="Zheng P."/>
            <person name="Utro F."/>
            <person name="Royaert S."/>
            <person name="Saski C."/>
            <person name="Jenkins J."/>
            <person name="Podicheti R."/>
            <person name="Zhao M."/>
            <person name="Scheffler B.E."/>
            <person name="Stack J.C."/>
            <person name="Feltus F.A."/>
            <person name="Mustiga G.M."/>
            <person name="Amores F."/>
            <person name="Phillips W."/>
            <person name="Marelli J.P."/>
            <person name="May G.D."/>
            <person name="Shapiro H."/>
            <person name="Ma J."/>
            <person name="Bustamante C.D."/>
            <person name="Schnell R.J."/>
            <person name="Main D."/>
            <person name="Gilbert D."/>
            <person name="Parida L."/>
            <person name="Kuhn D.N."/>
        </authorList>
    </citation>
    <scope>NUCLEOTIDE SEQUENCE [LARGE SCALE GENOMIC DNA]</scope>
    <source>
        <strain evidence="3">cv. Matina 1-6</strain>
    </source>
</reference>
<dbReference type="Proteomes" id="UP000026915">
    <property type="component" value="Chromosome 5"/>
</dbReference>
<evidence type="ECO:0000256" key="1">
    <source>
        <dbReference type="SAM" id="MobiDB-lite"/>
    </source>
</evidence>
<evidence type="ECO:0000313" key="3">
    <source>
        <dbReference type="Proteomes" id="UP000026915"/>
    </source>
</evidence>
<organism evidence="2 3">
    <name type="scientific">Theobroma cacao</name>
    <name type="common">Cacao</name>
    <name type="synonym">Cocoa</name>
    <dbReference type="NCBI Taxonomy" id="3641"/>
    <lineage>
        <taxon>Eukaryota</taxon>
        <taxon>Viridiplantae</taxon>
        <taxon>Streptophyta</taxon>
        <taxon>Embryophyta</taxon>
        <taxon>Tracheophyta</taxon>
        <taxon>Spermatophyta</taxon>
        <taxon>Magnoliopsida</taxon>
        <taxon>eudicotyledons</taxon>
        <taxon>Gunneridae</taxon>
        <taxon>Pentapetalae</taxon>
        <taxon>rosids</taxon>
        <taxon>malvids</taxon>
        <taxon>Malvales</taxon>
        <taxon>Malvaceae</taxon>
        <taxon>Byttnerioideae</taxon>
        <taxon>Theobroma</taxon>
    </lineage>
</organism>
<dbReference type="Gramene" id="EOY08062">
    <property type="protein sequence ID" value="EOY08062"/>
    <property type="gene ID" value="TCM_022375"/>
</dbReference>
<accession>A0A061EUI1</accession>
<protein>
    <submittedName>
        <fullName evidence="2">Uncharacterized protein</fullName>
    </submittedName>
</protein>